<evidence type="ECO:0008006" key="5">
    <source>
        <dbReference type="Google" id="ProtNLM"/>
    </source>
</evidence>
<dbReference type="SMART" id="SM00194">
    <property type="entry name" value="PTPc"/>
    <property type="match status" value="1"/>
</dbReference>
<dbReference type="InterPro" id="IPR050348">
    <property type="entry name" value="Protein-Tyr_Phosphatase"/>
</dbReference>
<organism evidence="3 4">
    <name type="scientific">Tenebrio molitor</name>
    <name type="common">Yellow mealworm beetle</name>
    <dbReference type="NCBI Taxonomy" id="7067"/>
    <lineage>
        <taxon>Eukaryota</taxon>
        <taxon>Metazoa</taxon>
        <taxon>Ecdysozoa</taxon>
        <taxon>Arthropoda</taxon>
        <taxon>Hexapoda</taxon>
        <taxon>Insecta</taxon>
        <taxon>Pterygota</taxon>
        <taxon>Neoptera</taxon>
        <taxon>Endopterygota</taxon>
        <taxon>Coleoptera</taxon>
        <taxon>Polyphaga</taxon>
        <taxon>Cucujiformia</taxon>
        <taxon>Tenebrionidae</taxon>
        <taxon>Tenebrio</taxon>
    </lineage>
</organism>
<accession>A0A8J6HRQ4</accession>
<feature type="domain" description="Tyrosine-protein phosphatase" evidence="1">
    <location>
        <begin position="1"/>
        <end position="149"/>
    </location>
</feature>
<evidence type="ECO:0000259" key="1">
    <source>
        <dbReference type="PROSITE" id="PS50055"/>
    </source>
</evidence>
<feature type="domain" description="Tyrosine specific protein phosphatases" evidence="2">
    <location>
        <begin position="66"/>
        <end position="140"/>
    </location>
</feature>
<dbReference type="GO" id="GO:0009653">
    <property type="term" value="P:anatomical structure morphogenesis"/>
    <property type="evidence" value="ECO:0007669"/>
    <property type="project" value="UniProtKB-ARBA"/>
</dbReference>
<dbReference type="InterPro" id="IPR029021">
    <property type="entry name" value="Prot-tyrosine_phosphatase-like"/>
</dbReference>
<dbReference type="GO" id="GO:0004725">
    <property type="term" value="F:protein tyrosine phosphatase activity"/>
    <property type="evidence" value="ECO:0007669"/>
    <property type="project" value="InterPro"/>
</dbReference>
<keyword evidence="4" id="KW-1185">Reference proteome</keyword>
<dbReference type="GO" id="GO:0048666">
    <property type="term" value="P:neuron development"/>
    <property type="evidence" value="ECO:0007669"/>
    <property type="project" value="UniProtKB-ARBA"/>
</dbReference>
<evidence type="ECO:0000313" key="4">
    <source>
        <dbReference type="Proteomes" id="UP000719412"/>
    </source>
</evidence>
<evidence type="ECO:0000259" key="2">
    <source>
        <dbReference type="PROSITE" id="PS50056"/>
    </source>
</evidence>
<dbReference type="PROSITE" id="PS50055">
    <property type="entry name" value="TYR_PHOSPHATASE_PTP"/>
    <property type="match status" value="1"/>
</dbReference>
<dbReference type="SMART" id="SM00404">
    <property type="entry name" value="PTPc_motif"/>
    <property type="match status" value="1"/>
</dbReference>
<dbReference type="PANTHER" id="PTHR19134:SF551">
    <property type="entry name" value="TYROSINE-PROTEIN PHOSPHATASE 69D-LIKE PROTEIN"/>
    <property type="match status" value="1"/>
</dbReference>
<sequence length="223" mass="26252">MCVEYWPQQLNTLFECGEMTIKLIKQENYEYHDIRIFEIYYMQYSRRIKHLHLRWDSNTETLFYPNAMVPAVKYIRRITENSVVPILIHSGFGVNRTGTLILCDLALAMASAENEVNFYGLMKNLREQRPYMVNRMEHYLLTHLIVLECLMELETPFKNSLADNFDSNVIKQQLSYVKRFNWHDRIVKSWSPEPSPPNNKLLTPTYGQAISVASKLGHLLKSN</sequence>
<dbReference type="CDD" id="cd00047">
    <property type="entry name" value="PTPc"/>
    <property type="match status" value="1"/>
</dbReference>
<dbReference type="PRINTS" id="PR00700">
    <property type="entry name" value="PRTYPHPHTASE"/>
</dbReference>
<dbReference type="PANTHER" id="PTHR19134">
    <property type="entry name" value="RECEPTOR-TYPE TYROSINE-PROTEIN PHOSPHATASE"/>
    <property type="match status" value="1"/>
</dbReference>
<reference evidence="3" key="2">
    <citation type="submission" date="2021-08" db="EMBL/GenBank/DDBJ databases">
        <authorList>
            <person name="Eriksson T."/>
        </authorList>
    </citation>
    <scope>NUCLEOTIDE SEQUENCE</scope>
    <source>
        <strain evidence="3">Stoneville</strain>
        <tissue evidence="3">Whole head</tissue>
    </source>
</reference>
<dbReference type="InterPro" id="IPR000242">
    <property type="entry name" value="PTP_cat"/>
</dbReference>
<proteinExistence type="predicted"/>
<dbReference type="AlphaFoldDB" id="A0A8J6HRQ4"/>
<gene>
    <name evidence="3" type="ORF">GEV33_003292</name>
</gene>
<dbReference type="SUPFAM" id="SSF52799">
    <property type="entry name" value="(Phosphotyrosine protein) phosphatases II"/>
    <property type="match status" value="1"/>
</dbReference>
<dbReference type="Pfam" id="PF00102">
    <property type="entry name" value="Y_phosphatase"/>
    <property type="match status" value="1"/>
</dbReference>
<dbReference type="EMBL" id="JABDTM020014396">
    <property type="protein sequence ID" value="KAH0819499.1"/>
    <property type="molecule type" value="Genomic_DNA"/>
</dbReference>
<dbReference type="InterPro" id="IPR000387">
    <property type="entry name" value="Tyr_Pase_dom"/>
</dbReference>
<evidence type="ECO:0000313" key="3">
    <source>
        <dbReference type="EMBL" id="KAH0819499.1"/>
    </source>
</evidence>
<protein>
    <recommendedName>
        <fullName evidence="5">Protein tyrosine phosphatase</fullName>
    </recommendedName>
</protein>
<dbReference type="PROSITE" id="PS50056">
    <property type="entry name" value="TYR_PHOSPHATASE_2"/>
    <property type="match status" value="1"/>
</dbReference>
<dbReference type="Gene3D" id="3.90.190.10">
    <property type="entry name" value="Protein tyrosine phosphatase superfamily"/>
    <property type="match status" value="1"/>
</dbReference>
<reference evidence="3" key="1">
    <citation type="journal article" date="2020" name="J Insects Food Feed">
        <title>The yellow mealworm (Tenebrio molitor) genome: a resource for the emerging insects as food and feed industry.</title>
        <authorList>
            <person name="Eriksson T."/>
            <person name="Andere A."/>
            <person name="Kelstrup H."/>
            <person name="Emery V."/>
            <person name="Picard C."/>
        </authorList>
    </citation>
    <scope>NUCLEOTIDE SEQUENCE</scope>
    <source>
        <strain evidence="3">Stoneville</strain>
        <tissue evidence="3">Whole head</tissue>
    </source>
</reference>
<dbReference type="Proteomes" id="UP000719412">
    <property type="component" value="Unassembled WGS sequence"/>
</dbReference>
<name>A0A8J6HRQ4_TENMO</name>
<dbReference type="InterPro" id="IPR003595">
    <property type="entry name" value="Tyr_Pase_cat"/>
</dbReference>
<comment type="caution">
    <text evidence="3">The sequence shown here is derived from an EMBL/GenBank/DDBJ whole genome shotgun (WGS) entry which is preliminary data.</text>
</comment>